<feature type="domain" description="Carrier" evidence="2">
    <location>
        <begin position="18"/>
        <end position="99"/>
    </location>
</feature>
<dbReference type="Proteomes" id="UP000054770">
    <property type="component" value="Unassembled WGS sequence"/>
</dbReference>
<accession>A0A158KT40</accession>
<evidence type="ECO:0000313" key="4">
    <source>
        <dbReference type="Proteomes" id="UP000054770"/>
    </source>
</evidence>
<dbReference type="PROSITE" id="PS50075">
    <property type="entry name" value="CARRIER"/>
    <property type="match status" value="1"/>
</dbReference>
<dbReference type="SUPFAM" id="SSF56801">
    <property type="entry name" value="Acetyl-CoA synthetase-like"/>
    <property type="match status" value="1"/>
</dbReference>
<dbReference type="InterPro" id="IPR000873">
    <property type="entry name" value="AMP-dep_synth/lig_dom"/>
</dbReference>
<protein>
    <submittedName>
        <fullName evidence="3">AMP-binding domain-containing protein</fullName>
    </submittedName>
</protein>
<dbReference type="InterPro" id="IPR020845">
    <property type="entry name" value="AMP-binding_CS"/>
</dbReference>
<dbReference type="InterPro" id="IPR036736">
    <property type="entry name" value="ACP-like_sf"/>
</dbReference>
<dbReference type="GO" id="GO:0006633">
    <property type="term" value="P:fatty acid biosynthetic process"/>
    <property type="evidence" value="ECO:0007669"/>
    <property type="project" value="TreeGrafter"/>
</dbReference>
<proteinExistence type="inferred from homology"/>
<gene>
    <name evidence="3" type="ORF">AWB68_07082</name>
</gene>
<dbReference type="GO" id="GO:0070566">
    <property type="term" value="F:adenylyltransferase activity"/>
    <property type="evidence" value="ECO:0007669"/>
    <property type="project" value="TreeGrafter"/>
</dbReference>
<comment type="similarity">
    <text evidence="1">Belongs to the ATP-dependent AMP-binding enzyme family.</text>
</comment>
<comment type="caution">
    <text evidence="3">The sequence shown here is derived from an EMBL/GenBank/DDBJ whole genome shotgun (WGS) entry which is preliminary data.</text>
</comment>
<reference evidence="3" key="1">
    <citation type="submission" date="2016-01" db="EMBL/GenBank/DDBJ databases">
        <authorList>
            <person name="Peeters C."/>
        </authorList>
    </citation>
    <scope>NUCLEOTIDE SEQUENCE [LARGE SCALE GENOMIC DNA]</scope>
    <source>
        <strain evidence="3">LMG 22940</strain>
    </source>
</reference>
<dbReference type="Gene3D" id="1.10.1200.10">
    <property type="entry name" value="ACP-like"/>
    <property type="match status" value="1"/>
</dbReference>
<name>A0A158KT40_9BURK</name>
<dbReference type="RefSeq" id="WP_268810962.1">
    <property type="nucleotide sequence ID" value="NZ_FCON02000147.1"/>
</dbReference>
<dbReference type="AlphaFoldDB" id="A0A158KT40"/>
<dbReference type="InterPro" id="IPR009081">
    <property type="entry name" value="PP-bd_ACP"/>
</dbReference>
<dbReference type="EMBL" id="FCON02000147">
    <property type="protein sequence ID" value="SAL83883.1"/>
    <property type="molecule type" value="Genomic_DNA"/>
</dbReference>
<dbReference type="PANTHER" id="PTHR22754">
    <property type="entry name" value="DISCO-INTERACTING PROTEIN 2 DIP2 -RELATED"/>
    <property type="match status" value="1"/>
</dbReference>
<dbReference type="Gene3D" id="3.40.50.12780">
    <property type="entry name" value="N-terminal domain of ligase-like"/>
    <property type="match status" value="1"/>
</dbReference>
<dbReference type="Pfam" id="PF00501">
    <property type="entry name" value="AMP-binding"/>
    <property type="match status" value="1"/>
</dbReference>
<dbReference type="Pfam" id="PF00550">
    <property type="entry name" value="PP-binding"/>
    <property type="match status" value="1"/>
</dbReference>
<dbReference type="PROSITE" id="PS00455">
    <property type="entry name" value="AMP_BINDING"/>
    <property type="match status" value="1"/>
</dbReference>
<organism evidence="3 4">
    <name type="scientific">Caballeronia choica</name>
    <dbReference type="NCBI Taxonomy" id="326476"/>
    <lineage>
        <taxon>Bacteria</taxon>
        <taxon>Pseudomonadati</taxon>
        <taxon>Pseudomonadota</taxon>
        <taxon>Betaproteobacteria</taxon>
        <taxon>Burkholderiales</taxon>
        <taxon>Burkholderiaceae</taxon>
        <taxon>Caballeronia</taxon>
    </lineage>
</organism>
<sequence>MNHDQMVPPRVDDVIHHTDMESRLLRVVETLAEEVHSGENPPVKLGPLTQFERDLGFDSLMRAELLGRIEHTLNVRLPVDAFASSATPADVLRAIETDCAAPPRQPTDGGARHMPFDAIGAPLQAQTLIYALRWHVDRHPDRTHIFVVEDGVTSSPLTYGELYRRAARAASGLRSVGIDPGDTVALMLPTGCDYFVSFLGIMLCGAIPVPIYPPARLSQVEEHVRRHAAILANAQVKALITVPQAVVVARLLRALVPSVDQVLTPASIDGSEPGALFAPRAEDTAFLQYTSGSTGDPKGVVLSHGNLLANIRAMGDRMHVDASDVLVSWLPLYHDMGLIGAWFAPMYYGFPLVVMSPTTFLARPERWLQLFQRYRGTITAAPNFAYERCARHIDDADLDGLDLSSLRFAFCGAEPVSRPYPACIAEHDA</sequence>
<keyword evidence="4" id="KW-1185">Reference proteome</keyword>
<evidence type="ECO:0000256" key="1">
    <source>
        <dbReference type="ARBA" id="ARBA00006432"/>
    </source>
</evidence>
<evidence type="ECO:0000259" key="2">
    <source>
        <dbReference type="PROSITE" id="PS50075"/>
    </source>
</evidence>
<dbReference type="GO" id="GO:0005886">
    <property type="term" value="C:plasma membrane"/>
    <property type="evidence" value="ECO:0007669"/>
    <property type="project" value="TreeGrafter"/>
</dbReference>
<dbReference type="InterPro" id="IPR042099">
    <property type="entry name" value="ANL_N_sf"/>
</dbReference>
<evidence type="ECO:0000313" key="3">
    <source>
        <dbReference type="EMBL" id="SAL83883.1"/>
    </source>
</evidence>
<dbReference type="PANTHER" id="PTHR22754:SF32">
    <property type="entry name" value="DISCO-INTERACTING PROTEIN 2"/>
    <property type="match status" value="1"/>
</dbReference>
<dbReference type="SUPFAM" id="SSF47336">
    <property type="entry name" value="ACP-like"/>
    <property type="match status" value="1"/>
</dbReference>